<gene>
    <name evidence="2" type="ORF">BpHYR1_014807</name>
</gene>
<accession>A0A3M7RQ66</accession>
<feature type="region of interest" description="Disordered" evidence="1">
    <location>
        <begin position="54"/>
        <end position="76"/>
    </location>
</feature>
<dbReference type="Proteomes" id="UP000276133">
    <property type="component" value="Unassembled WGS sequence"/>
</dbReference>
<sequence>MFMKAKKFESLTHVINQDVEISGAENSLNDAEPFENLVESTVHISSTSMNMDQTVQSTQSNDDDMEFSTKDFIEQR</sequence>
<reference evidence="2 3" key="1">
    <citation type="journal article" date="2018" name="Sci. Rep.">
        <title>Genomic signatures of local adaptation to the degree of environmental predictability in rotifers.</title>
        <authorList>
            <person name="Franch-Gras L."/>
            <person name="Hahn C."/>
            <person name="Garcia-Roger E.M."/>
            <person name="Carmona M.J."/>
            <person name="Serra M."/>
            <person name="Gomez A."/>
        </authorList>
    </citation>
    <scope>NUCLEOTIDE SEQUENCE [LARGE SCALE GENOMIC DNA]</scope>
    <source>
        <strain evidence="2">HYR1</strain>
    </source>
</reference>
<comment type="caution">
    <text evidence="2">The sequence shown here is derived from an EMBL/GenBank/DDBJ whole genome shotgun (WGS) entry which is preliminary data.</text>
</comment>
<proteinExistence type="predicted"/>
<organism evidence="2 3">
    <name type="scientific">Brachionus plicatilis</name>
    <name type="common">Marine rotifer</name>
    <name type="synonym">Brachionus muelleri</name>
    <dbReference type="NCBI Taxonomy" id="10195"/>
    <lineage>
        <taxon>Eukaryota</taxon>
        <taxon>Metazoa</taxon>
        <taxon>Spiralia</taxon>
        <taxon>Gnathifera</taxon>
        <taxon>Rotifera</taxon>
        <taxon>Eurotatoria</taxon>
        <taxon>Monogononta</taxon>
        <taxon>Pseudotrocha</taxon>
        <taxon>Ploima</taxon>
        <taxon>Brachionidae</taxon>
        <taxon>Brachionus</taxon>
    </lineage>
</organism>
<protein>
    <submittedName>
        <fullName evidence="2">Uncharacterized protein</fullName>
    </submittedName>
</protein>
<name>A0A3M7RQ66_BRAPC</name>
<evidence type="ECO:0000256" key="1">
    <source>
        <dbReference type="SAM" id="MobiDB-lite"/>
    </source>
</evidence>
<dbReference type="EMBL" id="REGN01002912">
    <property type="protein sequence ID" value="RNA25507.1"/>
    <property type="molecule type" value="Genomic_DNA"/>
</dbReference>
<feature type="compositionally biased region" description="Basic and acidic residues" evidence="1">
    <location>
        <begin position="67"/>
        <end position="76"/>
    </location>
</feature>
<keyword evidence="3" id="KW-1185">Reference proteome</keyword>
<evidence type="ECO:0000313" key="2">
    <source>
        <dbReference type="EMBL" id="RNA25507.1"/>
    </source>
</evidence>
<evidence type="ECO:0000313" key="3">
    <source>
        <dbReference type="Proteomes" id="UP000276133"/>
    </source>
</evidence>
<dbReference type="AlphaFoldDB" id="A0A3M7RQ66"/>